<keyword evidence="2" id="KW-0472">Membrane</keyword>
<evidence type="ECO:0000256" key="2">
    <source>
        <dbReference type="SAM" id="Phobius"/>
    </source>
</evidence>
<reference evidence="3 4" key="1">
    <citation type="journal article" date="2021" name="Front. Microbiol.">
        <title>Bacterial Transformation of Aromatic Monomers in Softwood Black Liquor.</title>
        <authorList>
            <person name="Navas L.E."/>
            <person name="Dexter G."/>
            <person name="Liu J."/>
            <person name="Levy-Booth D."/>
            <person name="Cho M."/>
            <person name="Jang S.K."/>
            <person name="Mansfield S.D."/>
            <person name="Renneckar S."/>
            <person name="Mohn W.W."/>
            <person name="Eltis L.D."/>
        </authorList>
    </citation>
    <scope>NUCLEOTIDE SEQUENCE [LARGE SCALE GENOMIC DNA]</scope>
    <source>
        <strain evidence="3 4">GD02</strain>
    </source>
</reference>
<organism evidence="3 4">
    <name type="scientific">Rhodococcus rhodochrous</name>
    <dbReference type="NCBI Taxonomy" id="1829"/>
    <lineage>
        <taxon>Bacteria</taxon>
        <taxon>Bacillati</taxon>
        <taxon>Actinomycetota</taxon>
        <taxon>Actinomycetes</taxon>
        <taxon>Mycobacteriales</taxon>
        <taxon>Nocardiaceae</taxon>
        <taxon>Rhodococcus</taxon>
    </lineage>
</organism>
<keyword evidence="2" id="KW-0812">Transmembrane</keyword>
<feature type="transmembrane region" description="Helical" evidence="2">
    <location>
        <begin position="20"/>
        <end position="43"/>
    </location>
</feature>
<gene>
    <name evidence="3" type="ORF">KUM34_001140</name>
</gene>
<dbReference type="RefSeq" id="WP_265572585.1">
    <property type="nucleotide sequence ID" value="NZ_CP083974.1"/>
</dbReference>
<feature type="transmembrane region" description="Helical" evidence="2">
    <location>
        <begin position="184"/>
        <end position="206"/>
    </location>
</feature>
<feature type="region of interest" description="Disordered" evidence="1">
    <location>
        <begin position="250"/>
        <end position="299"/>
    </location>
</feature>
<sequence>MADMPQPVGVSATTGRRFTGAVLAVTFAALVVVGAAADGTFAVDRRNPAQLRIQKVGLDNEIERLTANARDLASNSSYSRKALYLRTTLELLAIIGVTALASRCVALLFLTPSDGTYLPWVGSIAVAAISTVTAVYFGFYSRLAWATLDHFTFFLQIIVGLGVYSLVALGALDVLSTDIPAALAARLLLVVVIVATPLMLILLGSAKSRSYPLIPRAPRILIDRRVHRAIERRKARRAEIGRDLARRTLLLPHPNSHPRNEFDYGSSRFDEDPGHTTRPITSPTGGHPSQPPSNSRPSD</sequence>
<dbReference type="Proteomes" id="UP001162740">
    <property type="component" value="Chromosome"/>
</dbReference>
<feature type="transmembrane region" description="Helical" evidence="2">
    <location>
        <begin position="117"/>
        <end position="139"/>
    </location>
</feature>
<protein>
    <submittedName>
        <fullName evidence="3">Uncharacterized protein</fullName>
    </submittedName>
</protein>
<accession>A0AA47AA81</accession>
<feature type="transmembrane region" description="Helical" evidence="2">
    <location>
        <begin position="89"/>
        <end position="111"/>
    </location>
</feature>
<name>A0AA47AA81_RHORH</name>
<proteinExistence type="predicted"/>
<feature type="transmembrane region" description="Helical" evidence="2">
    <location>
        <begin position="151"/>
        <end position="172"/>
    </location>
</feature>
<evidence type="ECO:0000256" key="1">
    <source>
        <dbReference type="SAM" id="MobiDB-lite"/>
    </source>
</evidence>
<feature type="compositionally biased region" description="Basic and acidic residues" evidence="1">
    <location>
        <begin position="258"/>
        <end position="275"/>
    </location>
</feature>
<evidence type="ECO:0000313" key="4">
    <source>
        <dbReference type="Proteomes" id="UP001162740"/>
    </source>
</evidence>
<dbReference type="AlphaFoldDB" id="A0AA47AA81"/>
<keyword evidence="2" id="KW-1133">Transmembrane helix</keyword>
<dbReference type="EMBL" id="CP083974">
    <property type="protein sequence ID" value="UZF45351.1"/>
    <property type="molecule type" value="Genomic_DNA"/>
</dbReference>
<evidence type="ECO:0000313" key="3">
    <source>
        <dbReference type="EMBL" id="UZF45351.1"/>
    </source>
</evidence>